<feature type="transmembrane region" description="Helical" evidence="7">
    <location>
        <begin position="475"/>
        <end position="494"/>
    </location>
</feature>
<dbReference type="SUPFAM" id="SSF103473">
    <property type="entry name" value="MFS general substrate transporter"/>
    <property type="match status" value="1"/>
</dbReference>
<evidence type="ECO:0000256" key="6">
    <source>
        <dbReference type="SAM" id="MobiDB-lite"/>
    </source>
</evidence>
<reference evidence="8 9" key="1">
    <citation type="journal article" date="2022" name="Nat. Genet.">
        <title>Improved pea reference genome and pan-genome highlight genomic features and evolutionary characteristics.</title>
        <authorList>
            <person name="Yang T."/>
            <person name="Liu R."/>
            <person name="Luo Y."/>
            <person name="Hu S."/>
            <person name="Wang D."/>
            <person name="Wang C."/>
            <person name="Pandey M.K."/>
            <person name="Ge S."/>
            <person name="Xu Q."/>
            <person name="Li N."/>
            <person name="Li G."/>
            <person name="Huang Y."/>
            <person name="Saxena R.K."/>
            <person name="Ji Y."/>
            <person name="Li M."/>
            <person name="Yan X."/>
            <person name="He Y."/>
            <person name="Liu Y."/>
            <person name="Wang X."/>
            <person name="Xiang C."/>
            <person name="Varshney R.K."/>
            <person name="Ding H."/>
            <person name="Gao S."/>
            <person name="Zong X."/>
        </authorList>
    </citation>
    <scope>NUCLEOTIDE SEQUENCE [LARGE SCALE GENOMIC DNA]</scope>
    <source>
        <strain evidence="8 9">cv. Zhongwan 6</strain>
    </source>
</reference>
<dbReference type="AlphaFoldDB" id="A0A9D5AJ37"/>
<evidence type="ECO:0000256" key="1">
    <source>
        <dbReference type="ARBA" id="ARBA00004141"/>
    </source>
</evidence>
<dbReference type="OrthoDB" id="8904098at2759"/>
<feature type="transmembrane region" description="Helical" evidence="7">
    <location>
        <begin position="338"/>
        <end position="359"/>
    </location>
</feature>
<dbReference type="InterPro" id="IPR036259">
    <property type="entry name" value="MFS_trans_sf"/>
</dbReference>
<evidence type="ECO:0000313" key="8">
    <source>
        <dbReference type="EMBL" id="KAI5407510.1"/>
    </source>
</evidence>
<dbReference type="EMBL" id="JAMSHJ010000005">
    <property type="protein sequence ID" value="KAI5407510.1"/>
    <property type="molecule type" value="Genomic_DNA"/>
</dbReference>
<evidence type="ECO:0000256" key="2">
    <source>
        <dbReference type="ARBA" id="ARBA00005982"/>
    </source>
</evidence>
<comment type="subcellular location">
    <subcellularLocation>
        <location evidence="1">Membrane</location>
        <topology evidence="1">Multi-pass membrane protein</topology>
    </subcellularLocation>
</comment>
<feature type="transmembrane region" description="Helical" evidence="7">
    <location>
        <begin position="199"/>
        <end position="218"/>
    </location>
</feature>
<dbReference type="Gene3D" id="1.20.1250.20">
    <property type="entry name" value="MFS general substrate transporter like domains"/>
    <property type="match status" value="1"/>
</dbReference>
<gene>
    <name evidence="8" type="ORF">KIW84_053678</name>
</gene>
<feature type="transmembrane region" description="Helical" evidence="7">
    <location>
        <begin position="224"/>
        <end position="244"/>
    </location>
</feature>
<proteinExistence type="inferred from homology"/>
<sequence length="597" mass="67157">MDQVKENRKQDTREEENEQEKWVHDGSVDFKGKVPLRASTGVWIASLFVLTIEFSERVSFFGIAANLISYLTKVMHEDLKTAAKNVNYWTGTTTLMPLIGGFLADAYTGRFPMVLFSSLVYLMGLSLLTLSQYIPSLKPCNTKTCLQPRKLHEVVFFLSLYCISVGTGGHKPCLESFGADQFDEDHVEERKKKMSFFNWWSFALCFALLLGATVIVYVQDFVSWGAACLILTILMALCIIAFYVGKPFYRYRRPQGNTLKPILQVLVAAIRKRKLSCPSNPDLLYEVPKSDNSQGRLLSNTSNLRFLDKAAIIEDTQAPKKKNPWGLATVTRVEETKLILNIIPIWLTSLTTGICLAQGSTLFVKQAASMNLKVNDSFSIPPASVSSASAFGILIFVPIYDRVIVPIMRKITGNERGISILRRISIGIAFSVIVMIVAALVEAKRLRMHEHEILRTGETGEKTMRMSVFWLVPQYFLLGFGDAFSLIGLQEYFYDQVPDSMRSLGMALYLSVLGVGSFLGSFLIIIVDHVTEKNGKSWFGKDINSSRLDRYYWMLAIINALNLCAYIFIANRYTYKKVQRIGNEINDGKSDGVEIMA</sequence>
<feature type="transmembrane region" description="Helical" evidence="7">
    <location>
        <begin position="88"/>
        <end position="107"/>
    </location>
</feature>
<keyword evidence="4 7" id="KW-1133">Transmembrane helix</keyword>
<dbReference type="GO" id="GO:0071916">
    <property type="term" value="F:dipeptide transmembrane transporter activity"/>
    <property type="evidence" value="ECO:0007669"/>
    <property type="project" value="InterPro"/>
</dbReference>
<dbReference type="InterPro" id="IPR044739">
    <property type="entry name" value="NRT1/PTR"/>
</dbReference>
<keyword evidence="3 7" id="KW-0812">Transmembrane</keyword>
<feature type="transmembrane region" description="Helical" evidence="7">
    <location>
        <begin position="113"/>
        <end position="134"/>
    </location>
</feature>
<dbReference type="InterPro" id="IPR000109">
    <property type="entry name" value="POT_fam"/>
</dbReference>
<accession>A0A9D5AJ37</accession>
<evidence type="ECO:0000256" key="3">
    <source>
        <dbReference type="ARBA" id="ARBA00022692"/>
    </source>
</evidence>
<feature type="transmembrane region" description="Helical" evidence="7">
    <location>
        <begin position="551"/>
        <end position="570"/>
    </location>
</feature>
<feature type="transmembrane region" description="Helical" evidence="7">
    <location>
        <begin position="379"/>
        <end position="400"/>
    </location>
</feature>
<feature type="transmembrane region" description="Helical" evidence="7">
    <location>
        <begin position="506"/>
        <end position="531"/>
    </location>
</feature>
<feature type="region of interest" description="Disordered" evidence="6">
    <location>
        <begin position="1"/>
        <end position="21"/>
    </location>
</feature>
<evidence type="ECO:0000313" key="9">
    <source>
        <dbReference type="Proteomes" id="UP001058974"/>
    </source>
</evidence>
<dbReference type="Gramene" id="Psat5g125000.1">
    <property type="protein sequence ID" value="Psat5g125000.1.cds"/>
    <property type="gene ID" value="Psat5g125000"/>
</dbReference>
<name>A0A9D5AJ37_PEA</name>
<organism evidence="8 9">
    <name type="scientific">Pisum sativum</name>
    <name type="common">Garden pea</name>
    <name type="synonym">Lathyrus oleraceus</name>
    <dbReference type="NCBI Taxonomy" id="3888"/>
    <lineage>
        <taxon>Eukaryota</taxon>
        <taxon>Viridiplantae</taxon>
        <taxon>Streptophyta</taxon>
        <taxon>Embryophyta</taxon>
        <taxon>Tracheophyta</taxon>
        <taxon>Spermatophyta</taxon>
        <taxon>Magnoliopsida</taxon>
        <taxon>eudicotyledons</taxon>
        <taxon>Gunneridae</taxon>
        <taxon>Pentapetalae</taxon>
        <taxon>rosids</taxon>
        <taxon>fabids</taxon>
        <taxon>Fabales</taxon>
        <taxon>Fabaceae</taxon>
        <taxon>Papilionoideae</taxon>
        <taxon>50 kb inversion clade</taxon>
        <taxon>NPAAA clade</taxon>
        <taxon>Hologalegina</taxon>
        <taxon>IRL clade</taxon>
        <taxon>Fabeae</taxon>
        <taxon>Lathyrus</taxon>
    </lineage>
</organism>
<evidence type="ECO:0000256" key="5">
    <source>
        <dbReference type="ARBA" id="ARBA00023136"/>
    </source>
</evidence>
<keyword evidence="5 7" id="KW-0472">Membrane</keyword>
<protein>
    <submittedName>
        <fullName evidence="8">Uncharacterized protein</fullName>
    </submittedName>
</protein>
<evidence type="ECO:0000256" key="4">
    <source>
        <dbReference type="ARBA" id="ARBA00022989"/>
    </source>
</evidence>
<dbReference type="Pfam" id="PF00854">
    <property type="entry name" value="PTR2"/>
    <property type="match status" value="1"/>
</dbReference>
<comment type="caution">
    <text evidence="8">The sequence shown here is derived from an EMBL/GenBank/DDBJ whole genome shotgun (WGS) entry which is preliminary data.</text>
</comment>
<feature type="transmembrane region" description="Helical" evidence="7">
    <location>
        <begin position="420"/>
        <end position="441"/>
    </location>
</feature>
<comment type="similarity">
    <text evidence="2">Belongs to the major facilitator superfamily. Proton-dependent oligopeptide transporter (POT/PTR) (TC 2.A.17) family.</text>
</comment>
<dbReference type="GO" id="GO:0016020">
    <property type="term" value="C:membrane"/>
    <property type="evidence" value="ECO:0007669"/>
    <property type="project" value="UniProtKB-SubCell"/>
</dbReference>
<keyword evidence="9" id="KW-1185">Reference proteome</keyword>
<dbReference type="Proteomes" id="UP001058974">
    <property type="component" value="Chromosome 5"/>
</dbReference>
<feature type="compositionally biased region" description="Basic and acidic residues" evidence="6">
    <location>
        <begin position="1"/>
        <end position="12"/>
    </location>
</feature>
<dbReference type="GO" id="GO:0042937">
    <property type="term" value="F:tripeptide transmembrane transporter activity"/>
    <property type="evidence" value="ECO:0007669"/>
    <property type="project" value="InterPro"/>
</dbReference>
<dbReference type="Gramene" id="Psat05G0367800-T1">
    <property type="protein sequence ID" value="KAI5407510.1"/>
    <property type="gene ID" value="KIW84_053678"/>
</dbReference>
<dbReference type="CDD" id="cd17417">
    <property type="entry name" value="MFS_NPF5"/>
    <property type="match status" value="1"/>
</dbReference>
<evidence type="ECO:0000256" key="7">
    <source>
        <dbReference type="SAM" id="Phobius"/>
    </source>
</evidence>
<dbReference type="PANTHER" id="PTHR11654">
    <property type="entry name" value="OLIGOPEPTIDE TRANSPORTER-RELATED"/>
    <property type="match status" value="1"/>
</dbReference>